<proteinExistence type="predicted"/>
<evidence type="ECO:0000313" key="1">
    <source>
        <dbReference type="EMBL" id="KAH6925583.1"/>
    </source>
</evidence>
<organism evidence="1 2">
    <name type="scientific">Hyalomma asiaticum</name>
    <name type="common">Tick</name>
    <dbReference type="NCBI Taxonomy" id="266040"/>
    <lineage>
        <taxon>Eukaryota</taxon>
        <taxon>Metazoa</taxon>
        <taxon>Ecdysozoa</taxon>
        <taxon>Arthropoda</taxon>
        <taxon>Chelicerata</taxon>
        <taxon>Arachnida</taxon>
        <taxon>Acari</taxon>
        <taxon>Parasitiformes</taxon>
        <taxon>Ixodida</taxon>
        <taxon>Ixodoidea</taxon>
        <taxon>Ixodidae</taxon>
        <taxon>Hyalomminae</taxon>
        <taxon>Hyalomma</taxon>
    </lineage>
</organism>
<keyword evidence="2" id="KW-1185">Reference proteome</keyword>
<comment type="caution">
    <text evidence="1">The sequence shown here is derived from an EMBL/GenBank/DDBJ whole genome shotgun (WGS) entry which is preliminary data.</text>
</comment>
<reference evidence="1" key="1">
    <citation type="submission" date="2020-05" db="EMBL/GenBank/DDBJ databases">
        <title>Large-scale comparative analyses of tick genomes elucidate their genetic diversity and vector capacities.</title>
        <authorList>
            <person name="Jia N."/>
            <person name="Wang J."/>
            <person name="Shi W."/>
            <person name="Du L."/>
            <person name="Sun Y."/>
            <person name="Zhan W."/>
            <person name="Jiang J."/>
            <person name="Wang Q."/>
            <person name="Zhang B."/>
            <person name="Ji P."/>
            <person name="Sakyi L.B."/>
            <person name="Cui X."/>
            <person name="Yuan T."/>
            <person name="Jiang B."/>
            <person name="Yang W."/>
            <person name="Lam T.T.-Y."/>
            <person name="Chang Q."/>
            <person name="Ding S."/>
            <person name="Wang X."/>
            <person name="Zhu J."/>
            <person name="Ruan X."/>
            <person name="Zhao L."/>
            <person name="Wei J."/>
            <person name="Que T."/>
            <person name="Du C."/>
            <person name="Cheng J."/>
            <person name="Dai P."/>
            <person name="Han X."/>
            <person name="Huang E."/>
            <person name="Gao Y."/>
            <person name="Liu J."/>
            <person name="Shao H."/>
            <person name="Ye R."/>
            <person name="Li L."/>
            <person name="Wei W."/>
            <person name="Wang X."/>
            <person name="Wang C."/>
            <person name="Yang T."/>
            <person name="Huo Q."/>
            <person name="Li W."/>
            <person name="Guo W."/>
            <person name="Chen H."/>
            <person name="Zhou L."/>
            <person name="Ni X."/>
            <person name="Tian J."/>
            <person name="Zhou Y."/>
            <person name="Sheng Y."/>
            <person name="Liu T."/>
            <person name="Pan Y."/>
            <person name="Xia L."/>
            <person name="Li J."/>
            <person name="Zhao F."/>
            <person name="Cao W."/>
        </authorList>
    </citation>
    <scope>NUCLEOTIDE SEQUENCE</scope>
    <source>
        <strain evidence="1">Hyas-2018</strain>
    </source>
</reference>
<dbReference type="Proteomes" id="UP000821845">
    <property type="component" value="Chromosome 7"/>
</dbReference>
<name>A0ACB7RSY9_HYAAI</name>
<dbReference type="EMBL" id="CM023487">
    <property type="protein sequence ID" value="KAH6925583.1"/>
    <property type="molecule type" value="Genomic_DNA"/>
</dbReference>
<gene>
    <name evidence="1" type="ORF">HPB50_007606</name>
</gene>
<protein>
    <submittedName>
        <fullName evidence="1">Uncharacterized protein</fullName>
    </submittedName>
</protein>
<accession>A0ACB7RSY9</accession>
<sequence>MSEGETKDFIMGYTKKIEECKHESAPLFTDGYLAGNVISFLLGGTLTTTTTIMWHMLNFSNNPGTVQARVQREIDNVVGHERQPNWEDRKRMPYTMACILEMQRWKTVVPLGVSRESAEDVVIGDFFIAKGTVIIPNIWAVHNDPGLWEEPATFKPERFLREDGSLLPRKPDHLIPFCVGRTSGTAAVFTVSEIFSVGCCAHAPPYSKRQREGQRKDIKPPKTRWVTAHPQCDEQLIKVTPRKLSKPCSHMAGDVRKNAFSGKKHTWPYRDCGDSVLYELSPSCGKSCIGQASRSVIDRAYQYELSLTTDR</sequence>
<evidence type="ECO:0000313" key="2">
    <source>
        <dbReference type="Proteomes" id="UP000821845"/>
    </source>
</evidence>